<accession>A0A8J5S2E7</accession>
<protein>
    <submittedName>
        <fullName evidence="1">Uncharacterized protein</fullName>
    </submittedName>
</protein>
<dbReference type="AlphaFoldDB" id="A0A8J5S2E7"/>
<evidence type="ECO:0000313" key="2">
    <source>
        <dbReference type="Proteomes" id="UP000729402"/>
    </source>
</evidence>
<dbReference type="EMBL" id="JAAALK010000284">
    <property type="protein sequence ID" value="KAG8067295.1"/>
    <property type="molecule type" value="Genomic_DNA"/>
</dbReference>
<name>A0A8J5S2E7_ZIZPA</name>
<keyword evidence="2" id="KW-1185">Reference proteome</keyword>
<gene>
    <name evidence="1" type="ORF">GUJ93_ZPchr0005g15926</name>
</gene>
<organism evidence="1 2">
    <name type="scientific">Zizania palustris</name>
    <name type="common">Northern wild rice</name>
    <dbReference type="NCBI Taxonomy" id="103762"/>
    <lineage>
        <taxon>Eukaryota</taxon>
        <taxon>Viridiplantae</taxon>
        <taxon>Streptophyta</taxon>
        <taxon>Embryophyta</taxon>
        <taxon>Tracheophyta</taxon>
        <taxon>Spermatophyta</taxon>
        <taxon>Magnoliopsida</taxon>
        <taxon>Liliopsida</taxon>
        <taxon>Poales</taxon>
        <taxon>Poaceae</taxon>
        <taxon>BOP clade</taxon>
        <taxon>Oryzoideae</taxon>
        <taxon>Oryzeae</taxon>
        <taxon>Zizaniinae</taxon>
        <taxon>Zizania</taxon>
    </lineage>
</organism>
<reference evidence="1" key="2">
    <citation type="submission" date="2021-02" db="EMBL/GenBank/DDBJ databases">
        <authorList>
            <person name="Kimball J.A."/>
            <person name="Haas M.W."/>
            <person name="Macchietto M."/>
            <person name="Kono T."/>
            <person name="Duquette J."/>
            <person name="Shao M."/>
        </authorList>
    </citation>
    <scope>NUCLEOTIDE SEQUENCE</scope>
    <source>
        <tissue evidence="1">Fresh leaf tissue</tissue>
    </source>
</reference>
<reference evidence="1" key="1">
    <citation type="journal article" date="2021" name="bioRxiv">
        <title>Whole Genome Assembly and Annotation of Northern Wild Rice, Zizania palustris L., Supports a Whole Genome Duplication in the Zizania Genus.</title>
        <authorList>
            <person name="Haas M."/>
            <person name="Kono T."/>
            <person name="Macchietto M."/>
            <person name="Millas R."/>
            <person name="McGilp L."/>
            <person name="Shao M."/>
            <person name="Duquette J."/>
            <person name="Hirsch C.N."/>
            <person name="Kimball J."/>
        </authorList>
    </citation>
    <scope>NUCLEOTIDE SEQUENCE</scope>
    <source>
        <tissue evidence="1">Fresh leaf tissue</tissue>
    </source>
</reference>
<evidence type="ECO:0000313" key="1">
    <source>
        <dbReference type="EMBL" id="KAG8067295.1"/>
    </source>
</evidence>
<proteinExistence type="predicted"/>
<sequence length="211" mass="20959">MRRRGPALRLVEEEGKVTHACALAHQTIDVWSTMEPVAADESTAGDVGSVQNMRLMRLVVDIGNNRTIEIPLRGQLVVHNSGSGAAAEAAAGVDDGGAAAQAAADDDGGGAAAEAAADDDGGAAAEAAAGDVGGAVSEGAAGHVGGAVSQAAAGDDSSLSEKEHLHAKVAHMMTVAALDLRTNVVPGGDAAAHLDSHQLVSYVFSHGIGWC</sequence>
<dbReference type="Proteomes" id="UP000729402">
    <property type="component" value="Unassembled WGS sequence"/>
</dbReference>
<comment type="caution">
    <text evidence="1">The sequence shown here is derived from an EMBL/GenBank/DDBJ whole genome shotgun (WGS) entry which is preliminary data.</text>
</comment>